<keyword evidence="1" id="KW-0862">Zinc</keyword>
<evidence type="ECO:0000313" key="3">
    <source>
        <dbReference type="EMBL" id="KAF2732310.1"/>
    </source>
</evidence>
<dbReference type="PROSITE" id="PS50157">
    <property type="entry name" value="ZINC_FINGER_C2H2_2"/>
    <property type="match status" value="1"/>
</dbReference>
<protein>
    <recommendedName>
        <fullName evidence="2">C2H2-type domain-containing protein</fullName>
    </recommendedName>
</protein>
<evidence type="ECO:0000313" key="4">
    <source>
        <dbReference type="Proteomes" id="UP000799444"/>
    </source>
</evidence>
<name>A0A9P4QVH2_9PLEO</name>
<dbReference type="Proteomes" id="UP000799444">
    <property type="component" value="Unassembled WGS sequence"/>
</dbReference>
<reference evidence="3" key="1">
    <citation type="journal article" date="2020" name="Stud. Mycol.">
        <title>101 Dothideomycetes genomes: a test case for predicting lifestyles and emergence of pathogens.</title>
        <authorList>
            <person name="Haridas S."/>
            <person name="Albert R."/>
            <person name="Binder M."/>
            <person name="Bloem J."/>
            <person name="Labutti K."/>
            <person name="Salamov A."/>
            <person name="Andreopoulos B."/>
            <person name="Baker S."/>
            <person name="Barry K."/>
            <person name="Bills G."/>
            <person name="Bluhm B."/>
            <person name="Cannon C."/>
            <person name="Castanera R."/>
            <person name="Culley D."/>
            <person name="Daum C."/>
            <person name="Ezra D."/>
            <person name="Gonzalez J."/>
            <person name="Henrissat B."/>
            <person name="Kuo A."/>
            <person name="Liang C."/>
            <person name="Lipzen A."/>
            <person name="Lutzoni F."/>
            <person name="Magnuson J."/>
            <person name="Mondo S."/>
            <person name="Nolan M."/>
            <person name="Ohm R."/>
            <person name="Pangilinan J."/>
            <person name="Park H.-J."/>
            <person name="Ramirez L."/>
            <person name="Alfaro M."/>
            <person name="Sun H."/>
            <person name="Tritt A."/>
            <person name="Yoshinaga Y."/>
            <person name="Zwiers L.-H."/>
            <person name="Turgeon B."/>
            <person name="Goodwin S."/>
            <person name="Spatafora J."/>
            <person name="Crous P."/>
            <person name="Grigoriev I."/>
        </authorList>
    </citation>
    <scope>NUCLEOTIDE SEQUENCE</scope>
    <source>
        <strain evidence="3">CBS 125425</strain>
    </source>
</reference>
<keyword evidence="1" id="KW-0479">Metal-binding</keyword>
<evidence type="ECO:0000256" key="1">
    <source>
        <dbReference type="PROSITE-ProRule" id="PRU00042"/>
    </source>
</evidence>
<dbReference type="Gene3D" id="3.30.160.60">
    <property type="entry name" value="Classic Zinc Finger"/>
    <property type="match status" value="1"/>
</dbReference>
<organism evidence="3 4">
    <name type="scientific">Polyplosphaeria fusca</name>
    <dbReference type="NCBI Taxonomy" id="682080"/>
    <lineage>
        <taxon>Eukaryota</taxon>
        <taxon>Fungi</taxon>
        <taxon>Dikarya</taxon>
        <taxon>Ascomycota</taxon>
        <taxon>Pezizomycotina</taxon>
        <taxon>Dothideomycetes</taxon>
        <taxon>Pleosporomycetidae</taxon>
        <taxon>Pleosporales</taxon>
        <taxon>Tetraplosphaeriaceae</taxon>
        <taxon>Polyplosphaeria</taxon>
    </lineage>
</organism>
<dbReference type="AlphaFoldDB" id="A0A9P4QVH2"/>
<evidence type="ECO:0000259" key="2">
    <source>
        <dbReference type="PROSITE" id="PS50157"/>
    </source>
</evidence>
<keyword evidence="4" id="KW-1185">Reference proteome</keyword>
<proteinExistence type="predicted"/>
<sequence>MSSMANSIRNRILDLPLGQQANAKIFAATVFQQLLDENRTDMNGQDRSNVPGELTPPIMSMNSASKRVDSRLALTEAPTCVDSPEHAAQGMGRPSPIGWKTLTSTVATSETPELLLCDITGCGARFTGEYRRGNCARHRRLSHGGNIGGTKNFPCEEAGCGKMFKRQDARLKHYRRRHPKLASAPLVPRS</sequence>
<feature type="domain" description="C2H2-type" evidence="2">
    <location>
        <begin position="153"/>
        <end position="178"/>
    </location>
</feature>
<dbReference type="InterPro" id="IPR013087">
    <property type="entry name" value="Znf_C2H2_type"/>
</dbReference>
<accession>A0A9P4QVH2</accession>
<dbReference type="EMBL" id="ML996179">
    <property type="protein sequence ID" value="KAF2732310.1"/>
    <property type="molecule type" value="Genomic_DNA"/>
</dbReference>
<dbReference type="GO" id="GO:0008270">
    <property type="term" value="F:zinc ion binding"/>
    <property type="evidence" value="ECO:0007669"/>
    <property type="project" value="UniProtKB-KW"/>
</dbReference>
<dbReference type="OrthoDB" id="3800855at2759"/>
<keyword evidence="1" id="KW-0863">Zinc-finger</keyword>
<dbReference type="PROSITE" id="PS00028">
    <property type="entry name" value="ZINC_FINGER_C2H2_1"/>
    <property type="match status" value="1"/>
</dbReference>
<dbReference type="SMART" id="SM00355">
    <property type="entry name" value="ZnF_C2H2"/>
    <property type="match status" value="2"/>
</dbReference>
<gene>
    <name evidence="3" type="ORF">EJ04DRAFT_339454</name>
</gene>
<comment type="caution">
    <text evidence="3">The sequence shown here is derived from an EMBL/GenBank/DDBJ whole genome shotgun (WGS) entry which is preliminary data.</text>
</comment>